<keyword evidence="2" id="KW-1185">Reference proteome</keyword>
<gene>
    <name evidence="1" type="ORF">DFH07DRAFT_111192</name>
</gene>
<sequence>MANPVPLAQINLNIAPGLLPGFHLPPQPANPPTSVNVTSAVKLKAEVANALRKGEPLPDAAVEAVACFESEVIAARQIGLQIAAAPAAAPAAPGAPLAAAGVALILNAIATMSNKLDDIDQRLHGLQREIAIVLLHPFLIEVT</sequence>
<protein>
    <submittedName>
        <fullName evidence="1">Uncharacterized protein</fullName>
    </submittedName>
</protein>
<proteinExistence type="predicted"/>
<accession>A0AAD7I5L5</accession>
<evidence type="ECO:0000313" key="1">
    <source>
        <dbReference type="EMBL" id="KAJ7735641.1"/>
    </source>
</evidence>
<dbReference type="EMBL" id="JARJLG010000153">
    <property type="protein sequence ID" value="KAJ7735641.1"/>
    <property type="molecule type" value="Genomic_DNA"/>
</dbReference>
<organism evidence="1 2">
    <name type="scientific">Mycena maculata</name>
    <dbReference type="NCBI Taxonomy" id="230809"/>
    <lineage>
        <taxon>Eukaryota</taxon>
        <taxon>Fungi</taxon>
        <taxon>Dikarya</taxon>
        <taxon>Basidiomycota</taxon>
        <taxon>Agaricomycotina</taxon>
        <taxon>Agaricomycetes</taxon>
        <taxon>Agaricomycetidae</taxon>
        <taxon>Agaricales</taxon>
        <taxon>Marasmiineae</taxon>
        <taxon>Mycenaceae</taxon>
        <taxon>Mycena</taxon>
    </lineage>
</organism>
<name>A0AAD7I5L5_9AGAR</name>
<dbReference type="Proteomes" id="UP001215280">
    <property type="component" value="Unassembled WGS sequence"/>
</dbReference>
<comment type="caution">
    <text evidence="1">The sequence shown here is derived from an EMBL/GenBank/DDBJ whole genome shotgun (WGS) entry which is preliminary data.</text>
</comment>
<reference evidence="1" key="1">
    <citation type="submission" date="2023-03" db="EMBL/GenBank/DDBJ databases">
        <title>Massive genome expansion in bonnet fungi (Mycena s.s.) driven by repeated elements and novel gene families across ecological guilds.</title>
        <authorList>
            <consortium name="Lawrence Berkeley National Laboratory"/>
            <person name="Harder C.B."/>
            <person name="Miyauchi S."/>
            <person name="Viragh M."/>
            <person name="Kuo A."/>
            <person name="Thoen E."/>
            <person name="Andreopoulos B."/>
            <person name="Lu D."/>
            <person name="Skrede I."/>
            <person name="Drula E."/>
            <person name="Henrissat B."/>
            <person name="Morin E."/>
            <person name="Kohler A."/>
            <person name="Barry K."/>
            <person name="LaButti K."/>
            <person name="Morin E."/>
            <person name="Salamov A."/>
            <person name="Lipzen A."/>
            <person name="Mereny Z."/>
            <person name="Hegedus B."/>
            <person name="Baldrian P."/>
            <person name="Stursova M."/>
            <person name="Weitz H."/>
            <person name="Taylor A."/>
            <person name="Grigoriev I.V."/>
            <person name="Nagy L.G."/>
            <person name="Martin F."/>
            <person name="Kauserud H."/>
        </authorList>
    </citation>
    <scope>NUCLEOTIDE SEQUENCE</scope>
    <source>
        <strain evidence="1">CBHHK188m</strain>
    </source>
</reference>
<dbReference type="AlphaFoldDB" id="A0AAD7I5L5"/>
<evidence type="ECO:0000313" key="2">
    <source>
        <dbReference type="Proteomes" id="UP001215280"/>
    </source>
</evidence>